<dbReference type="PANTHER" id="PTHR44086">
    <property type="entry name" value="THIOSULFATE SULFURTRANSFERASE RDL2, MITOCHONDRIAL-RELATED"/>
    <property type="match status" value="1"/>
</dbReference>
<dbReference type="RefSeq" id="WP_218601433.1">
    <property type="nucleotide sequence ID" value="NZ_JADQDJ010000021.1"/>
</dbReference>
<comment type="caution">
    <text evidence="2">The sequence shown here is derived from an EMBL/GenBank/DDBJ whole genome shotgun (WGS) entry which is preliminary data.</text>
</comment>
<protein>
    <submittedName>
        <fullName evidence="2">Rhodanese-like domain-containing protein</fullName>
    </submittedName>
</protein>
<dbReference type="PANTHER" id="PTHR44086:SF10">
    <property type="entry name" value="THIOSULFATE SULFURTRANSFERASE_RHODANESE-LIKE DOMAIN-CONTAINING PROTEIN 3"/>
    <property type="match status" value="1"/>
</dbReference>
<gene>
    <name evidence="2" type="ORF">I4I81_30720</name>
</gene>
<dbReference type="Proteomes" id="UP000694287">
    <property type="component" value="Unassembled WGS sequence"/>
</dbReference>
<accession>A0ABS6V266</accession>
<reference evidence="2 3" key="1">
    <citation type="submission" date="2020-11" db="EMBL/GenBank/DDBJ databases">
        <title>Pseudonocardia abyssalis sp. nov. and Pseudonocardia oceani sp. nov., description and phylogenomic analysis of two novel actinomycetes isolated from the deep Southern Ocean.</title>
        <authorList>
            <person name="Parra J."/>
        </authorList>
    </citation>
    <scope>NUCLEOTIDE SEQUENCE [LARGE SCALE GENOMIC DNA]</scope>
    <source>
        <strain evidence="2 3">KRD-168</strain>
    </source>
</reference>
<dbReference type="SMART" id="SM00450">
    <property type="entry name" value="RHOD"/>
    <property type="match status" value="1"/>
</dbReference>
<feature type="domain" description="Rhodanese" evidence="1">
    <location>
        <begin position="28"/>
        <end position="124"/>
    </location>
</feature>
<proteinExistence type="predicted"/>
<dbReference type="Pfam" id="PF00581">
    <property type="entry name" value="Rhodanese"/>
    <property type="match status" value="1"/>
</dbReference>
<dbReference type="PROSITE" id="PS50206">
    <property type="entry name" value="RHODANESE_3"/>
    <property type="match status" value="1"/>
</dbReference>
<dbReference type="EMBL" id="JADQDK010000002">
    <property type="protein sequence ID" value="MBW0138605.1"/>
    <property type="molecule type" value="Genomic_DNA"/>
</dbReference>
<evidence type="ECO:0000313" key="2">
    <source>
        <dbReference type="EMBL" id="MBW0138605.1"/>
    </source>
</evidence>
<evidence type="ECO:0000313" key="3">
    <source>
        <dbReference type="Proteomes" id="UP000694287"/>
    </source>
</evidence>
<dbReference type="InterPro" id="IPR001763">
    <property type="entry name" value="Rhodanese-like_dom"/>
</dbReference>
<evidence type="ECO:0000259" key="1">
    <source>
        <dbReference type="PROSITE" id="PS50206"/>
    </source>
</evidence>
<sequence length="129" mass="13743">MTPVQFMVAAIKARIENLTPAQVAAELDDPFMLLVDVREPGETAYGVIPGAVLAPRGMLEFHADHGTSSHVQGFEPGRRVIVYCSGGCRSALAVRSLQEIGYRDVAHLAGGLNAWIGEGRPMTGPTTAR</sequence>
<organism evidence="2 3">
    <name type="scientific">Pseudonocardia abyssalis</name>
    <dbReference type="NCBI Taxonomy" id="2792008"/>
    <lineage>
        <taxon>Bacteria</taxon>
        <taxon>Bacillati</taxon>
        <taxon>Actinomycetota</taxon>
        <taxon>Actinomycetes</taxon>
        <taxon>Pseudonocardiales</taxon>
        <taxon>Pseudonocardiaceae</taxon>
        <taxon>Pseudonocardia</taxon>
    </lineage>
</organism>
<name>A0ABS6V266_9PSEU</name>
<keyword evidence="3" id="KW-1185">Reference proteome</keyword>